<evidence type="ECO:0000256" key="1">
    <source>
        <dbReference type="ARBA" id="ARBA00022737"/>
    </source>
</evidence>
<accession>K0SUS2</accession>
<sequence length="317" mass="34533">MQAAIGPEDDLPTLVRARDDLGALRYIRAHKLRQPVLVLNHGKRLLGLSDEGRNIASGSRKVTDSERLSALEQLCVASLDLGKTTLAESCLDSILEAGVAKDSARYRKLLAMCCESSGDYDGATAIYDKLLEENPSNGYAAKRKYCILAAQSDKQEEAANAMNEYLSNNSGDVSAWNEMAELCLNASDFQGAAYCYEEVVLGCPLDSTVHMRLGEAYCTAGGLENTKLARKHLAQACQLEPNNLRAWYGLVSAAESYLDEVSQLGKSKREDEGDGVEVARALIEYAGSKLIQSYRKSSSMSKIVEIVLRESAENNTL</sequence>
<dbReference type="Pfam" id="PF22890">
    <property type="entry name" value="TPR_EMC2"/>
    <property type="match status" value="1"/>
</dbReference>
<evidence type="ECO:0000256" key="2">
    <source>
        <dbReference type="ARBA" id="ARBA00022803"/>
    </source>
</evidence>
<keyword evidence="3" id="KW-0256">Endoplasmic reticulum</keyword>
<organism evidence="5 6">
    <name type="scientific">Thalassiosira oceanica</name>
    <name type="common">Marine diatom</name>
    <dbReference type="NCBI Taxonomy" id="159749"/>
    <lineage>
        <taxon>Eukaryota</taxon>
        <taxon>Sar</taxon>
        <taxon>Stramenopiles</taxon>
        <taxon>Ochrophyta</taxon>
        <taxon>Bacillariophyta</taxon>
        <taxon>Coscinodiscophyceae</taxon>
        <taxon>Thalassiosirophycidae</taxon>
        <taxon>Thalassiosirales</taxon>
        <taxon>Thalassiosiraceae</taxon>
        <taxon>Thalassiosira</taxon>
    </lineage>
</organism>
<dbReference type="PANTHER" id="PTHR12760">
    <property type="entry name" value="TETRATRICOPEPTIDE REPEAT PROTEIN"/>
    <property type="match status" value="1"/>
</dbReference>
<comment type="similarity">
    <text evidence="3">Belongs to the EMC2 family.</text>
</comment>
<evidence type="ECO:0000259" key="4">
    <source>
        <dbReference type="Pfam" id="PF22890"/>
    </source>
</evidence>
<dbReference type="InterPro" id="IPR055217">
    <property type="entry name" value="TPR_EMC2"/>
</dbReference>
<dbReference type="OrthoDB" id="124397at2759"/>
<keyword evidence="3" id="KW-0472">Membrane</keyword>
<keyword evidence="1" id="KW-0677">Repeat</keyword>
<dbReference type="InterPro" id="IPR019734">
    <property type="entry name" value="TPR_rpt"/>
</dbReference>
<keyword evidence="2" id="KW-0802">TPR repeat</keyword>
<dbReference type="OMA" id="MSDQEGW"/>
<dbReference type="GO" id="GO:0072546">
    <property type="term" value="C:EMC complex"/>
    <property type="evidence" value="ECO:0007669"/>
    <property type="project" value="UniProtKB-UniRule"/>
</dbReference>
<evidence type="ECO:0000256" key="3">
    <source>
        <dbReference type="RuleBase" id="RU367091"/>
    </source>
</evidence>
<keyword evidence="6" id="KW-1185">Reference proteome</keyword>
<dbReference type="Gene3D" id="1.25.40.10">
    <property type="entry name" value="Tetratricopeptide repeat domain"/>
    <property type="match status" value="1"/>
</dbReference>
<feature type="domain" description="EMC2 TPR-like" evidence="4">
    <location>
        <begin position="107"/>
        <end position="213"/>
    </location>
</feature>
<comment type="subunit">
    <text evidence="3">Component of the ER membrane protein complex (EMC).</text>
</comment>
<dbReference type="SUPFAM" id="SSF48452">
    <property type="entry name" value="TPR-like"/>
    <property type="match status" value="1"/>
</dbReference>
<dbReference type="eggNOG" id="KOG3060">
    <property type="taxonomic scope" value="Eukaryota"/>
</dbReference>
<dbReference type="AlphaFoldDB" id="K0SUS2"/>
<name>K0SUS2_THAOC</name>
<dbReference type="EMBL" id="AGNL01016919">
    <property type="protein sequence ID" value="EJK64751.1"/>
    <property type="molecule type" value="Genomic_DNA"/>
</dbReference>
<evidence type="ECO:0000313" key="6">
    <source>
        <dbReference type="Proteomes" id="UP000266841"/>
    </source>
</evidence>
<comment type="caution">
    <text evidence="5">The sequence shown here is derived from an EMBL/GenBank/DDBJ whole genome shotgun (WGS) entry which is preliminary data.</text>
</comment>
<reference evidence="5 6" key="1">
    <citation type="journal article" date="2012" name="Genome Biol.">
        <title>Genome and low-iron response of an oceanic diatom adapted to chronic iron limitation.</title>
        <authorList>
            <person name="Lommer M."/>
            <person name="Specht M."/>
            <person name="Roy A.S."/>
            <person name="Kraemer L."/>
            <person name="Andreson R."/>
            <person name="Gutowska M.A."/>
            <person name="Wolf J."/>
            <person name="Bergner S.V."/>
            <person name="Schilhabel M.B."/>
            <person name="Klostermeier U.C."/>
            <person name="Beiko R.G."/>
            <person name="Rosenstiel P."/>
            <person name="Hippler M."/>
            <person name="Laroche J."/>
        </authorList>
    </citation>
    <scope>NUCLEOTIDE SEQUENCE [LARGE SCALE GENOMIC DNA]</scope>
    <source>
        <strain evidence="5 6">CCMP1005</strain>
    </source>
</reference>
<comment type="subcellular location">
    <subcellularLocation>
        <location evidence="3">Endoplasmic reticulum membrane</location>
        <topology evidence="3">Peripheral membrane protein</topology>
        <orientation evidence="3">Cytoplasmic side</orientation>
    </subcellularLocation>
</comment>
<dbReference type="SMART" id="SM00028">
    <property type="entry name" value="TPR"/>
    <property type="match status" value="3"/>
</dbReference>
<protein>
    <recommendedName>
        <fullName evidence="3">ER membrane protein complex subunit 2</fullName>
    </recommendedName>
</protein>
<evidence type="ECO:0000313" key="5">
    <source>
        <dbReference type="EMBL" id="EJK64751.1"/>
    </source>
</evidence>
<gene>
    <name evidence="5" type="ORF">THAOC_14484</name>
</gene>
<dbReference type="InterPro" id="IPR011990">
    <property type="entry name" value="TPR-like_helical_dom_sf"/>
</dbReference>
<comment type="function">
    <text evidence="3">Part of the endoplasmic reticulum membrane protein complex (EMC) that enables the energy-independent insertion into endoplasmic reticulum membranes of newly synthesized membrane proteins.</text>
</comment>
<dbReference type="Proteomes" id="UP000266841">
    <property type="component" value="Unassembled WGS sequence"/>
</dbReference>
<dbReference type="InterPro" id="IPR039856">
    <property type="entry name" value="EMC2-like"/>
</dbReference>
<proteinExistence type="inferred from homology"/>